<dbReference type="AlphaFoldDB" id="A0A5J6GA10"/>
<keyword evidence="2 5" id="KW-0808">Transferase</keyword>
<sequence length="265" mass="27595">MGAGVGEVEAEGRLWDRGIQNWAEYQEAQFQSSFEDALGQAGVGPGGKVLDVGCGSGLLLRLAAARGAATAGLDASPGLLGIACERLPEGSDLRVGDLQELPYGDGEFDVLLSFNALRYARDPVAAVRGFGRVVRSGGAVVVGGWGEPAKCETTAMLFDVLALLPEPPAGSGADAANTPTEVRRAVREAGLPIVFTKELSCPFDYPDLATAWSALGATGLLQHASSAVGERAVRAVFDRHFRGSVRADGTVVQHNTCEYAIARVP</sequence>
<evidence type="ECO:0000313" key="6">
    <source>
        <dbReference type="Proteomes" id="UP000325529"/>
    </source>
</evidence>
<keyword evidence="6" id="KW-1185">Reference proteome</keyword>
<name>A0A5J6GA10_STRKN</name>
<evidence type="ECO:0000256" key="1">
    <source>
        <dbReference type="ARBA" id="ARBA00022603"/>
    </source>
</evidence>
<feature type="domain" description="Methyltransferase type 11" evidence="4">
    <location>
        <begin position="50"/>
        <end position="142"/>
    </location>
</feature>
<dbReference type="SUPFAM" id="SSF53335">
    <property type="entry name" value="S-adenosyl-L-methionine-dependent methyltransferases"/>
    <property type="match status" value="1"/>
</dbReference>
<dbReference type="PANTHER" id="PTHR43464">
    <property type="entry name" value="METHYLTRANSFERASE"/>
    <property type="match status" value="1"/>
</dbReference>
<dbReference type="OrthoDB" id="3850475at2"/>
<dbReference type="InterPro" id="IPR029063">
    <property type="entry name" value="SAM-dependent_MTases_sf"/>
</dbReference>
<evidence type="ECO:0000259" key="4">
    <source>
        <dbReference type="Pfam" id="PF08241"/>
    </source>
</evidence>
<evidence type="ECO:0000256" key="3">
    <source>
        <dbReference type="ARBA" id="ARBA00022691"/>
    </source>
</evidence>
<organism evidence="5 6">
    <name type="scientific">Streptomyces kanamyceticus</name>
    <dbReference type="NCBI Taxonomy" id="1967"/>
    <lineage>
        <taxon>Bacteria</taxon>
        <taxon>Bacillati</taxon>
        <taxon>Actinomycetota</taxon>
        <taxon>Actinomycetes</taxon>
        <taxon>Kitasatosporales</taxon>
        <taxon>Streptomycetaceae</taxon>
        <taxon>Streptomyces</taxon>
    </lineage>
</organism>
<dbReference type="EMBL" id="CP023699">
    <property type="protein sequence ID" value="QEU90758.1"/>
    <property type="molecule type" value="Genomic_DNA"/>
</dbReference>
<protein>
    <submittedName>
        <fullName evidence="5">Methyltransferase domain-containing protein</fullName>
    </submittedName>
</protein>
<dbReference type="GO" id="GO:0032259">
    <property type="term" value="P:methylation"/>
    <property type="evidence" value="ECO:0007669"/>
    <property type="project" value="UniProtKB-KW"/>
</dbReference>
<dbReference type="Pfam" id="PF08241">
    <property type="entry name" value="Methyltransf_11"/>
    <property type="match status" value="1"/>
</dbReference>
<evidence type="ECO:0000313" key="5">
    <source>
        <dbReference type="EMBL" id="QEU90758.1"/>
    </source>
</evidence>
<accession>A0A5J6GA10</accession>
<proteinExistence type="predicted"/>
<dbReference type="RefSeq" id="WP_055544279.1">
    <property type="nucleotide sequence ID" value="NZ_CP023699.1"/>
</dbReference>
<dbReference type="GO" id="GO:0008757">
    <property type="term" value="F:S-adenosylmethionine-dependent methyltransferase activity"/>
    <property type="evidence" value="ECO:0007669"/>
    <property type="project" value="InterPro"/>
</dbReference>
<keyword evidence="1 5" id="KW-0489">Methyltransferase</keyword>
<dbReference type="InterPro" id="IPR013216">
    <property type="entry name" value="Methyltransf_11"/>
</dbReference>
<dbReference type="Proteomes" id="UP000325529">
    <property type="component" value="Chromosome"/>
</dbReference>
<dbReference type="Gene3D" id="3.40.50.150">
    <property type="entry name" value="Vaccinia Virus protein VP39"/>
    <property type="match status" value="1"/>
</dbReference>
<dbReference type="KEGG" id="ska:CP970_07345"/>
<keyword evidence="3" id="KW-0949">S-adenosyl-L-methionine</keyword>
<reference evidence="5 6" key="1">
    <citation type="submission" date="2017-09" db="EMBL/GenBank/DDBJ databases">
        <authorList>
            <person name="Lee N."/>
            <person name="Cho B.-K."/>
        </authorList>
    </citation>
    <scope>NUCLEOTIDE SEQUENCE [LARGE SCALE GENOMIC DNA]</scope>
    <source>
        <strain evidence="5 6">ATCC 12853</strain>
    </source>
</reference>
<evidence type="ECO:0000256" key="2">
    <source>
        <dbReference type="ARBA" id="ARBA00022679"/>
    </source>
</evidence>
<dbReference type="PANTHER" id="PTHR43464:SF19">
    <property type="entry name" value="UBIQUINONE BIOSYNTHESIS O-METHYLTRANSFERASE, MITOCHONDRIAL"/>
    <property type="match status" value="1"/>
</dbReference>
<gene>
    <name evidence="5" type="ORF">CP970_07345</name>
</gene>